<dbReference type="EMBL" id="CP066802">
    <property type="protein sequence ID" value="QQM66753.1"/>
    <property type="molecule type" value="Genomic_DNA"/>
</dbReference>
<accession>A0A7T7M897</accession>
<proteinExistence type="predicted"/>
<reference evidence="1 2" key="1">
    <citation type="submission" date="2020-12" db="EMBL/GenBank/DDBJ databases">
        <authorList>
            <person name="Zhou J."/>
        </authorList>
    </citation>
    <scope>NUCLEOTIDE SEQUENCE [LARGE SCALE GENOMIC DNA]</scope>
    <source>
        <strain evidence="1 2">CCUG 61299</strain>
    </source>
</reference>
<gene>
    <name evidence="1" type="ORF">JG540_06575</name>
</gene>
<evidence type="ECO:0000313" key="2">
    <source>
        <dbReference type="Proteomes" id="UP000595895"/>
    </source>
</evidence>
<sequence length="242" mass="27631">MLLTNRPDGTVYNTSTLIEEPFDDGFLVTKTNEQNHKTRTYVSGKDLLSRFSRSPDRVSIIGFLHLDPGLKEQLSGLSGARLLRFIMLDLYGYQTAGEGGILMDGHAVDASAKALYRLVDEVQENRSSIMKIQTDKGLQLRLNKHIGNKLQPLWRTWRHHLLRDAELVSLAPEETVLSLKKAEDCCQRDYAELRKHFILFYGRPSETTFNSYVRALTRLAETHHDWTRLADKCLTSVMHASL</sequence>
<protein>
    <submittedName>
        <fullName evidence="1">Uncharacterized protein</fullName>
    </submittedName>
</protein>
<dbReference type="KEGG" id="awe:JG540_06575"/>
<name>A0A7T7M897_9ACTO</name>
<organism evidence="1 2">
    <name type="scientific">Actinomyces weissii</name>
    <dbReference type="NCBI Taxonomy" id="675090"/>
    <lineage>
        <taxon>Bacteria</taxon>
        <taxon>Bacillati</taxon>
        <taxon>Actinomycetota</taxon>
        <taxon>Actinomycetes</taxon>
        <taxon>Actinomycetales</taxon>
        <taxon>Actinomycetaceae</taxon>
        <taxon>Actinomyces</taxon>
    </lineage>
</organism>
<dbReference type="Proteomes" id="UP000595895">
    <property type="component" value="Chromosome"/>
</dbReference>
<dbReference type="AlphaFoldDB" id="A0A7T7M897"/>
<dbReference type="RefSeq" id="WP_200274843.1">
    <property type="nucleotide sequence ID" value="NZ_CP066802.1"/>
</dbReference>
<evidence type="ECO:0000313" key="1">
    <source>
        <dbReference type="EMBL" id="QQM66753.1"/>
    </source>
</evidence>
<keyword evidence="2" id="KW-1185">Reference proteome</keyword>